<dbReference type="Pfam" id="PF07978">
    <property type="entry name" value="NIPSNAP"/>
    <property type="match status" value="2"/>
</dbReference>
<dbReference type="InterPro" id="IPR012577">
    <property type="entry name" value="NIPSNAP"/>
</dbReference>
<dbReference type="InterPro" id="IPR011008">
    <property type="entry name" value="Dimeric_a/b-barrel"/>
</dbReference>
<comment type="caution">
    <text evidence="4">The sequence shown here is derived from an EMBL/GenBank/DDBJ whole genome shotgun (WGS) entry which is preliminary data.</text>
</comment>
<dbReference type="EMBL" id="JANBPY010000370">
    <property type="protein sequence ID" value="KAJ1967241.1"/>
    <property type="molecule type" value="Genomic_DNA"/>
</dbReference>
<dbReference type="Proteomes" id="UP001150925">
    <property type="component" value="Unassembled WGS sequence"/>
</dbReference>
<protein>
    <recommendedName>
        <fullName evidence="3">NIPSNAP domain-containing protein</fullName>
    </recommendedName>
</protein>
<comment type="similarity">
    <text evidence="1">Belongs to the NipSnap family.</text>
</comment>
<evidence type="ECO:0000256" key="1">
    <source>
        <dbReference type="ARBA" id="ARBA00005291"/>
    </source>
</evidence>
<dbReference type="InterPro" id="IPR051557">
    <property type="entry name" value="NipSnap_domain"/>
</dbReference>
<evidence type="ECO:0000259" key="3">
    <source>
        <dbReference type="Pfam" id="PF07978"/>
    </source>
</evidence>
<name>A0A9W8ATS5_9FUNG</name>
<dbReference type="Gene3D" id="3.30.70.100">
    <property type="match status" value="2"/>
</dbReference>
<feature type="domain" description="NIPSNAP" evidence="3">
    <location>
        <begin position="132"/>
        <end position="200"/>
    </location>
</feature>
<proteinExistence type="inferred from homology"/>
<accession>A0A9W8ATS5</accession>
<dbReference type="PANTHER" id="PTHR21017:SF17">
    <property type="entry name" value="PROTEIN NIPSNAP"/>
    <property type="match status" value="1"/>
</dbReference>
<organism evidence="4 5">
    <name type="scientific">Dispira parvispora</name>
    <dbReference type="NCBI Taxonomy" id="1520584"/>
    <lineage>
        <taxon>Eukaryota</taxon>
        <taxon>Fungi</taxon>
        <taxon>Fungi incertae sedis</taxon>
        <taxon>Zoopagomycota</taxon>
        <taxon>Kickxellomycotina</taxon>
        <taxon>Dimargaritomycetes</taxon>
        <taxon>Dimargaritales</taxon>
        <taxon>Dimargaritaceae</taxon>
        <taxon>Dispira</taxon>
    </lineage>
</organism>
<dbReference type="GO" id="GO:0005739">
    <property type="term" value="C:mitochondrion"/>
    <property type="evidence" value="ECO:0007669"/>
    <property type="project" value="TreeGrafter"/>
</dbReference>
<keyword evidence="5" id="KW-1185">Reference proteome</keyword>
<feature type="domain" description="NIPSNAP" evidence="3">
    <location>
        <begin position="213"/>
        <end position="310"/>
    </location>
</feature>
<dbReference type="GO" id="GO:0000423">
    <property type="term" value="P:mitophagy"/>
    <property type="evidence" value="ECO:0007669"/>
    <property type="project" value="UniProtKB-ARBA"/>
</dbReference>
<evidence type="ECO:0000313" key="4">
    <source>
        <dbReference type="EMBL" id="KAJ1967241.1"/>
    </source>
</evidence>
<dbReference type="PANTHER" id="PTHR21017">
    <property type="entry name" value="NIPSNAP-RELATED"/>
    <property type="match status" value="1"/>
</dbReference>
<dbReference type="OrthoDB" id="10262843at2759"/>
<dbReference type="SUPFAM" id="SSF54909">
    <property type="entry name" value="Dimeric alpha+beta barrel"/>
    <property type="match status" value="2"/>
</dbReference>
<evidence type="ECO:0000313" key="5">
    <source>
        <dbReference type="Proteomes" id="UP001150925"/>
    </source>
</evidence>
<evidence type="ECO:0000256" key="2">
    <source>
        <dbReference type="SAM" id="MobiDB-lite"/>
    </source>
</evidence>
<dbReference type="AlphaFoldDB" id="A0A9W8ATS5"/>
<reference evidence="4" key="1">
    <citation type="submission" date="2022-07" db="EMBL/GenBank/DDBJ databases">
        <title>Phylogenomic reconstructions and comparative analyses of Kickxellomycotina fungi.</title>
        <authorList>
            <person name="Reynolds N.K."/>
            <person name="Stajich J.E."/>
            <person name="Barry K."/>
            <person name="Grigoriev I.V."/>
            <person name="Crous P."/>
            <person name="Smith M.E."/>
        </authorList>
    </citation>
    <scope>NUCLEOTIDE SEQUENCE</scope>
    <source>
        <strain evidence="4">RSA 1196</strain>
    </source>
</reference>
<feature type="region of interest" description="Disordered" evidence="2">
    <location>
        <begin position="42"/>
        <end position="66"/>
    </location>
</feature>
<dbReference type="FunFam" id="3.30.70.100:FF:000004">
    <property type="entry name" value="NIPSNAP family protein"/>
    <property type="match status" value="1"/>
</dbReference>
<gene>
    <name evidence="4" type="ORF">IWQ62_001980</name>
</gene>
<sequence length="312" mass="36085">MVRAVRRPNGLGRAIFWSPGLKHGPLAWSRSLTTTMPYLEAKNSPDVSANESEVDTETPDGKSLPKRASSLVNSILHGSPKARKDAQETFSRLLARGKYVHELCEHNVKPDCVDEYAAVISEFYPRLVADLSPKVKLCGSWLTDVGKLDTFFHIWEYKGYPEYSELVAQMRHNPVYQDFQRCCQKLLVSRNNHIMLEFAFWPTSPPVTTNGIYELRSYRLKPGHLLEWESNWRRGIECRRSLEHPIGAWFSQLGHLNYVHHMWAYPDLEVRKRTREEAWSNEGWAQTVYNTVRLIDEMQSNILTPLPFSPLK</sequence>